<gene>
    <name evidence="3" type="ORF">L1F29_08725</name>
</gene>
<dbReference type="EMBL" id="CP091430">
    <property type="protein sequence ID" value="UVI31882.1"/>
    <property type="molecule type" value="Genomic_DNA"/>
</dbReference>
<dbReference type="SUPFAM" id="SSF56059">
    <property type="entry name" value="Glutathione synthetase ATP-binding domain-like"/>
    <property type="match status" value="1"/>
</dbReference>
<keyword evidence="1" id="KW-0547">Nucleotide-binding</keyword>
<evidence type="ECO:0000256" key="1">
    <source>
        <dbReference type="PROSITE-ProRule" id="PRU00409"/>
    </source>
</evidence>
<protein>
    <submittedName>
        <fullName evidence="3">YheC/YheD family protein</fullName>
    </submittedName>
</protein>
<dbReference type="RefSeq" id="WP_258387944.1">
    <property type="nucleotide sequence ID" value="NZ_CP091430.1"/>
</dbReference>
<accession>A0ABY5SD46</accession>
<dbReference type="PROSITE" id="PS50975">
    <property type="entry name" value="ATP_GRASP"/>
    <property type="match status" value="1"/>
</dbReference>
<dbReference type="InterPro" id="IPR011761">
    <property type="entry name" value="ATP-grasp"/>
</dbReference>
<reference evidence="3" key="1">
    <citation type="submission" date="2022-01" db="EMBL/GenBank/DDBJ databases">
        <title>Paenibacillus spongiae sp. nov., isolated from marine sponge.</title>
        <authorList>
            <person name="Li Z."/>
            <person name="Zhang M."/>
        </authorList>
    </citation>
    <scope>NUCLEOTIDE SEQUENCE</scope>
    <source>
        <strain evidence="3">PHS-Z3</strain>
    </source>
</reference>
<sequence>MTKQKSVIGILVHEPDESRIHDSGTPERVPENSFCRELCRLGRELGLFVYVFWASNVRAASSTIRGYIHRRGKWEAVDCPLPDFIYDRTLCKNASDRRDRHAALSALKESHLFILLNGSLPGKWDVYEAMLGDELLRPMLPPTYRYNGLELLSELMNSHRSGLFLKPSAGYQGRGALRLEQCAEGYRISGRNAGNKPLHRTFAHLNDFTLWIEPFARSAAYIIQPYLQLTDMNGLAFDIRSLIQKDERGRWHTTGSALRVGEAGSVTANLHGGGTAQEAFKGLSHRFGANKARELLARMNRINERAAILLEQRFGRLCELGFDYGVEPDGRLWLLEANAKPGRQSFQDNTETARNAAVRPLQYALLLANSRSPLFQSNVQTTVTARWR</sequence>
<dbReference type="Pfam" id="PF14398">
    <property type="entry name" value="ATPgrasp_YheCD"/>
    <property type="match status" value="1"/>
</dbReference>
<keyword evidence="4" id="KW-1185">Reference proteome</keyword>
<evidence type="ECO:0000313" key="3">
    <source>
        <dbReference type="EMBL" id="UVI31882.1"/>
    </source>
</evidence>
<dbReference type="Gene3D" id="3.30.470.20">
    <property type="entry name" value="ATP-grasp fold, B domain"/>
    <property type="match status" value="1"/>
</dbReference>
<name>A0ABY5SD46_9BACL</name>
<dbReference type="Proteomes" id="UP001057877">
    <property type="component" value="Chromosome"/>
</dbReference>
<evidence type="ECO:0000313" key="4">
    <source>
        <dbReference type="Proteomes" id="UP001057877"/>
    </source>
</evidence>
<keyword evidence="1" id="KW-0067">ATP-binding</keyword>
<proteinExistence type="predicted"/>
<evidence type="ECO:0000259" key="2">
    <source>
        <dbReference type="PROSITE" id="PS50975"/>
    </source>
</evidence>
<dbReference type="InterPro" id="IPR026838">
    <property type="entry name" value="YheC/D"/>
</dbReference>
<feature type="domain" description="ATP-grasp" evidence="2">
    <location>
        <begin position="133"/>
        <end position="367"/>
    </location>
</feature>
<organism evidence="3 4">
    <name type="scientific">Paenibacillus spongiae</name>
    <dbReference type="NCBI Taxonomy" id="2909671"/>
    <lineage>
        <taxon>Bacteria</taxon>
        <taxon>Bacillati</taxon>
        <taxon>Bacillota</taxon>
        <taxon>Bacilli</taxon>
        <taxon>Bacillales</taxon>
        <taxon>Paenibacillaceae</taxon>
        <taxon>Paenibacillus</taxon>
    </lineage>
</organism>